<dbReference type="EMBL" id="JALJOS010000026">
    <property type="protein sequence ID" value="KAK9825007.1"/>
    <property type="molecule type" value="Genomic_DNA"/>
</dbReference>
<evidence type="ECO:0008006" key="4">
    <source>
        <dbReference type="Google" id="ProtNLM"/>
    </source>
</evidence>
<sequence length="279" mass="30883">MATAVEDLAFCNPAAGQQLLGCSWNGETCYNGECEALHLTQAQRSIHQLHPQPPDATPTLIIAAGPERSGSTWLFNAVRLLYEAAGVPLDCYWMTHVTDRKLHQRGAGQKGRSNILVKTHGWSDNWTPSAADHILLTHRHLAGVLASYHRVGWAFDIPDSYVNEHQRWKAVAHHDFAFEDVVQQSEEELRKLAQRLDLLEQVDIQLVQSAIDALKPPASGPPDPVTKLWPQHMSPEVSRQLAAGSGLAPAENPGSSSSSKQAARLRARFPTFFKQYGYE</sequence>
<keyword evidence="3" id="KW-1185">Reference proteome</keyword>
<gene>
    <name evidence="2" type="ORF">WJX74_000228</name>
</gene>
<evidence type="ECO:0000256" key="1">
    <source>
        <dbReference type="SAM" id="MobiDB-lite"/>
    </source>
</evidence>
<proteinExistence type="predicted"/>
<dbReference type="Proteomes" id="UP001438707">
    <property type="component" value="Unassembled WGS sequence"/>
</dbReference>
<dbReference type="InterPro" id="IPR027417">
    <property type="entry name" value="P-loop_NTPase"/>
</dbReference>
<dbReference type="Gene3D" id="3.40.50.300">
    <property type="entry name" value="P-loop containing nucleotide triphosphate hydrolases"/>
    <property type="match status" value="1"/>
</dbReference>
<dbReference type="SUPFAM" id="SSF52540">
    <property type="entry name" value="P-loop containing nucleoside triphosphate hydrolases"/>
    <property type="match status" value="1"/>
</dbReference>
<evidence type="ECO:0000313" key="3">
    <source>
        <dbReference type="Proteomes" id="UP001438707"/>
    </source>
</evidence>
<accession>A0AAW1QU48</accession>
<reference evidence="2 3" key="1">
    <citation type="journal article" date="2024" name="Nat. Commun.">
        <title>Phylogenomics reveals the evolutionary origins of lichenization in chlorophyte algae.</title>
        <authorList>
            <person name="Puginier C."/>
            <person name="Libourel C."/>
            <person name="Otte J."/>
            <person name="Skaloud P."/>
            <person name="Haon M."/>
            <person name="Grisel S."/>
            <person name="Petersen M."/>
            <person name="Berrin J.G."/>
            <person name="Delaux P.M."/>
            <person name="Dal Grande F."/>
            <person name="Keller J."/>
        </authorList>
    </citation>
    <scope>NUCLEOTIDE SEQUENCE [LARGE SCALE GENOMIC DNA]</scope>
    <source>
        <strain evidence="2 3">SAG 2145</strain>
    </source>
</reference>
<comment type="caution">
    <text evidence="2">The sequence shown here is derived from an EMBL/GenBank/DDBJ whole genome shotgun (WGS) entry which is preliminary data.</text>
</comment>
<protein>
    <recommendedName>
        <fullName evidence="4">Sulfotransferase</fullName>
    </recommendedName>
</protein>
<feature type="region of interest" description="Disordered" evidence="1">
    <location>
        <begin position="235"/>
        <end position="262"/>
    </location>
</feature>
<evidence type="ECO:0000313" key="2">
    <source>
        <dbReference type="EMBL" id="KAK9825007.1"/>
    </source>
</evidence>
<dbReference type="AlphaFoldDB" id="A0AAW1QU48"/>
<organism evidence="2 3">
    <name type="scientific">Apatococcus lobatus</name>
    <dbReference type="NCBI Taxonomy" id="904363"/>
    <lineage>
        <taxon>Eukaryota</taxon>
        <taxon>Viridiplantae</taxon>
        <taxon>Chlorophyta</taxon>
        <taxon>core chlorophytes</taxon>
        <taxon>Trebouxiophyceae</taxon>
        <taxon>Chlorellales</taxon>
        <taxon>Chlorellaceae</taxon>
        <taxon>Apatococcus</taxon>
    </lineage>
</organism>
<name>A0AAW1QU48_9CHLO</name>